<dbReference type="SUPFAM" id="SSF82171">
    <property type="entry name" value="DPP6 N-terminal domain-like"/>
    <property type="match status" value="1"/>
</dbReference>
<organism evidence="5 6">
    <name type="scientific">Desmophyllum pertusum</name>
    <dbReference type="NCBI Taxonomy" id="174260"/>
    <lineage>
        <taxon>Eukaryota</taxon>
        <taxon>Metazoa</taxon>
        <taxon>Cnidaria</taxon>
        <taxon>Anthozoa</taxon>
        <taxon>Hexacorallia</taxon>
        <taxon>Scleractinia</taxon>
        <taxon>Caryophylliina</taxon>
        <taxon>Caryophylliidae</taxon>
        <taxon>Desmophyllum</taxon>
    </lineage>
</organism>
<dbReference type="GO" id="GO:0006508">
    <property type="term" value="P:proteolysis"/>
    <property type="evidence" value="ECO:0007669"/>
    <property type="project" value="InterPro"/>
</dbReference>
<dbReference type="InterPro" id="IPR050278">
    <property type="entry name" value="Serine_Prot_S9B/DPPIV"/>
</dbReference>
<dbReference type="Gene3D" id="2.140.10.30">
    <property type="entry name" value="Dipeptidylpeptidase IV, N-terminal domain"/>
    <property type="match status" value="2"/>
</dbReference>
<protein>
    <recommendedName>
        <fullName evidence="4">Dipeptidylpeptidase IV N-terminal domain-containing protein</fullName>
    </recommendedName>
</protein>
<dbReference type="GO" id="GO:0004177">
    <property type="term" value="F:aminopeptidase activity"/>
    <property type="evidence" value="ECO:0007669"/>
    <property type="project" value="UniProtKB-KW"/>
</dbReference>
<keyword evidence="1" id="KW-0645">Protease</keyword>
<name>A0A9W9ZW37_9CNID</name>
<reference evidence="5" key="1">
    <citation type="submission" date="2023-01" db="EMBL/GenBank/DDBJ databases">
        <title>Genome assembly of the deep-sea coral Lophelia pertusa.</title>
        <authorList>
            <person name="Herrera S."/>
            <person name="Cordes E."/>
        </authorList>
    </citation>
    <scope>NUCLEOTIDE SEQUENCE</scope>
    <source>
        <strain evidence="5">USNM1676648</strain>
        <tissue evidence="5">Polyp</tissue>
    </source>
</reference>
<keyword evidence="6" id="KW-1185">Reference proteome</keyword>
<dbReference type="InterPro" id="IPR002469">
    <property type="entry name" value="Peptidase_S9B_N"/>
</dbReference>
<dbReference type="GO" id="GO:0008239">
    <property type="term" value="F:dipeptidyl-peptidase activity"/>
    <property type="evidence" value="ECO:0007669"/>
    <property type="project" value="TreeGrafter"/>
</dbReference>
<proteinExistence type="predicted"/>
<dbReference type="GO" id="GO:0005886">
    <property type="term" value="C:plasma membrane"/>
    <property type="evidence" value="ECO:0007669"/>
    <property type="project" value="TreeGrafter"/>
</dbReference>
<dbReference type="Pfam" id="PF00930">
    <property type="entry name" value="DPPIV_N"/>
    <property type="match status" value="1"/>
</dbReference>
<dbReference type="Proteomes" id="UP001163046">
    <property type="component" value="Unassembled WGS sequence"/>
</dbReference>
<evidence type="ECO:0000313" key="5">
    <source>
        <dbReference type="EMBL" id="KAJ7388938.1"/>
    </source>
</evidence>
<evidence type="ECO:0000313" key="6">
    <source>
        <dbReference type="Proteomes" id="UP001163046"/>
    </source>
</evidence>
<feature type="domain" description="Dipeptidylpeptidase IV N-terminal" evidence="4">
    <location>
        <begin position="197"/>
        <end position="453"/>
    </location>
</feature>
<dbReference type="PANTHER" id="PTHR11731:SF200">
    <property type="entry name" value="DIPEPTIDYL PEPTIDASE 10, ISOFORM B"/>
    <property type="match status" value="1"/>
</dbReference>
<keyword evidence="2" id="KW-0720">Serine protease</keyword>
<comment type="caution">
    <text evidence="5">The sequence shown here is derived from an EMBL/GenBank/DDBJ whole genome shotgun (WGS) entry which is preliminary data.</text>
</comment>
<keyword evidence="1" id="KW-0031">Aminopeptidase</keyword>
<evidence type="ECO:0000256" key="1">
    <source>
        <dbReference type="ARBA" id="ARBA00022438"/>
    </source>
</evidence>
<dbReference type="GO" id="GO:0008236">
    <property type="term" value="F:serine-type peptidase activity"/>
    <property type="evidence" value="ECO:0007669"/>
    <property type="project" value="UniProtKB-KW"/>
</dbReference>
<evidence type="ECO:0000256" key="2">
    <source>
        <dbReference type="ARBA" id="ARBA00022825"/>
    </source>
</evidence>
<evidence type="ECO:0000256" key="3">
    <source>
        <dbReference type="ARBA" id="ARBA00023180"/>
    </source>
</evidence>
<dbReference type="PANTHER" id="PTHR11731">
    <property type="entry name" value="PROTEASE FAMILY S9B,C DIPEPTIDYL-PEPTIDASE IV-RELATED"/>
    <property type="match status" value="1"/>
</dbReference>
<evidence type="ECO:0000259" key="4">
    <source>
        <dbReference type="Pfam" id="PF00930"/>
    </source>
</evidence>
<sequence length="520" mass="59343">MEADEPSNKPENAVDVLYSFGRHVQWKLTAYSTYVFCSMDRDFNVSSYWMSPDENGVLLASNKRSCTADRSLQITMCTYLENGSTFRVKPPNPNKQIQLALWGNKGTSIGFVQDITSIGWTQLEATLILSLTMEKKTSYLTAFPDWVYEGEVSRDLFRLAPEITFILFRFSLESILFLTTWPSTGCCDDKFSHVVFSDGRYLVYAQSNDTQVKWFSYMWYGKNTDIYTTVKRIAYPKPGSPNPVVKVIMVDLEHLPLDTSKVPNTTDLKPPVEFKDINVLVWWLNRIQDTSIASICNASSGICTENQKLQVTNGWVNTKSYLPPSPWFAKDGSYYLTLVPSPQGEQGNFIHLAKVMVPSAGKDDTTLPHLWYVGSKSRFWRSIKTAKQCIFKVTETSPRDRHIYSVNVKTKDKKCLTCSLPWAKVNGDCKYFAASFSFDASWYILNCYGPNVPRSTLHKTGSTWYKELQMNKGLVKKMSELSAPKRRNLMIHAGKYDLTATEFLPPNFDENKKYAVHFEV</sequence>
<dbReference type="EMBL" id="MU825446">
    <property type="protein sequence ID" value="KAJ7388938.1"/>
    <property type="molecule type" value="Genomic_DNA"/>
</dbReference>
<keyword evidence="3" id="KW-0325">Glycoprotein</keyword>
<gene>
    <name evidence="5" type="ORF">OS493_034866</name>
</gene>
<dbReference type="OrthoDB" id="16520at2759"/>
<keyword evidence="1" id="KW-0378">Hydrolase</keyword>
<dbReference type="AlphaFoldDB" id="A0A9W9ZW37"/>
<accession>A0A9W9ZW37</accession>